<feature type="transmembrane region" description="Helical" evidence="1">
    <location>
        <begin position="183"/>
        <end position="203"/>
    </location>
</feature>
<keyword evidence="3" id="KW-1185">Reference proteome</keyword>
<keyword evidence="1" id="KW-1133">Transmembrane helix</keyword>
<keyword evidence="1" id="KW-0472">Membrane</keyword>
<evidence type="ECO:0000313" key="2">
    <source>
        <dbReference type="EMBL" id="KAB3536050.1"/>
    </source>
</evidence>
<proteinExistence type="predicted"/>
<feature type="transmembrane region" description="Helical" evidence="1">
    <location>
        <begin position="396"/>
        <end position="422"/>
    </location>
</feature>
<dbReference type="EMBL" id="WBZC01000013">
    <property type="protein sequence ID" value="KAB3536050.1"/>
    <property type="molecule type" value="Genomic_DNA"/>
</dbReference>
<feature type="transmembrane region" description="Helical" evidence="1">
    <location>
        <begin position="352"/>
        <end position="375"/>
    </location>
</feature>
<evidence type="ECO:0000313" key="3">
    <source>
        <dbReference type="Proteomes" id="UP000432715"/>
    </source>
</evidence>
<gene>
    <name evidence="2" type="ORF">F8154_04635</name>
</gene>
<organism evidence="2 3">
    <name type="scientific">Alkaliphilus pronyensis</name>
    <dbReference type="NCBI Taxonomy" id="1482732"/>
    <lineage>
        <taxon>Bacteria</taxon>
        <taxon>Bacillati</taxon>
        <taxon>Bacillota</taxon>
        <taxon>Clostridia</taxon>
        <taxon>Peptostreptococcales</taxon>
        <taxon>Natronincolaceae</taxon>
        <taxon>Alkaliphilus</taxon>
    </lineage>
</organism>
<feature type="transmembrane region" description="Helical" evidence="1">
    <location>
        <begin position="244"/>
        <end position="262"/>
    </location>
</feature>
<protein>
    <submittedName>
        <fullName evidence="2">Uncharacterized protein</fullName>
    </submittedName>
</protein>
<evidence type="ECO:0000256" key="1">
    <source>
        <dbReference type="SAM" id="Phobius"/>
    </source>
</evidence>
<feature type="transmembrane region" description="Helical" evidence="1">
    <location>
        <begin position="470"/>
        <end position="490"/>
    </location>
</feature>
<feature type="transmembrane region" description="Helical" evidence="1">
    <location>
        <begin position="68"/>
        <end position="91"/>
    </location>
</feature>
<reference evidence="2 3" key="1">
    <citation type="submission" date="2019-10" db="EMBL/GenBank/DDBJ databases">
        <title>Alkaliphilus serpentinus sp. nov. and Alkaliphilus pronyensis sp. nov., two novel anaerobic alkaliphilic species isolated from the serpentinized-hosted hydrothermal field of the Prony Bay (New Caledonia).</title>
        <authorList>
            <person name="Postec A."/>
        </authorList>
    </citation>
    <scope>NUCLEOTIDE SEQUENCE [LARGE SCALE GENOMIC DNA]</scope>
    <source>
        <strain evidence="2 3">LacV</strain>
    </source>
</reference>
<sequence length="533" mass="59899">MNKFISLTKIQVFDFFSKYTQHLNLNNRWLKKLAILIPVLLIIPAFNLALSIYKVFSSIGIPELTITYMYIGNVMMIFFACIPLIISNFFYSKDLMFIASLPLKEESIIFSKLASVYLYLLAIACLFFGTAVIAYGIIGGIQPLPLIIGIIALIMSPLIPMLLATLVIIPFMSIIAGGKRRNLMAIGGNILLLMLILLIQITLTRVEIDPEGFTNLMLQEDGLLKLIGRGFPPSIWLTKMIQGSFLYGGLFILLHIILLYALKLMSHFLYNRALMSFNQSDGGVISNNNIYYKSRSRGFQLIKRHILIIFSNPVFTLNTVLTMLVPILMFIIMSFTGQLNNEIFRSEAIAPYLIYLYAGIVTTPAIIGNLSATVITREGKTFWETRVLPITTAENIRYRVYSTLIISFIGSIILALAAAAYLPISLDMMGIGLLFCITATLLFSTIDIAINIERPILNWTSPTTAVKNNLNVMISLVVRLVIGGAFYILYGLMPNYSGHTILLIYSLISIVLFIAVYYVITRWYIDKFDSIIY</sequence>
<feature type="transmembrane region" description="Helical" evidence="1">
    <location>
        <begin position="428"/>
        <end position="450"/>
    </location>
</feature>
<accession>A0A6I0FE38</accession>
<feature type="transmembrane region" description="Helical" evidence="1">
    <location>
        <begin position="144"/>
        <end position="171"/>
    </location>
</feature>
<dbReference type="AlphaFoldDB" id="A0A6I0FE38"/>
<feature type="transmembrane region" description="Helical" evidence="1">
    <location>
        <begin position="306"/>
        <end position="332"/>
    </location>
</feature>
<dbReference type="Proteomes" id="UP000432715">
    <property type="component" value="Unassembled WGS sequence"/>
</dbReference>
<comment type="caution">
    <text evidence="2">The sequence shown here is derived from an EMBL/GenBank/DDBJ whole genome shotgun (WGS) entry which is preliminary data.</text>
</comment>
<feature type="transmembrane region" description="Helical" evidence="1">
    <location>
        <begin position="116"/>
        <end position="138"/>
    </location>
</feature>
<dbReference type="RefSeq" id="WP_151860429.1">
    <property type="nucleotide sequence ID" value="NZ_WBZC01000013.1"/>
</dbReference>
<keyword evidence="1" id="KW-0812">Transmembrane</keyword>
<feature type="transmembrane region" description="Helical" evidence="1">
    <location>
        <begin position="502"/>
        <end position="520"/>
    </location>
</feature>
<name>A0A6I0FE38_9FIRM</name>
<dbReference type="OrthoDB" id="138672at2"/>
<feature type="transmembrane region" description="Helical" evidence="1">
    <location>
        <begin position="33"/>
        <end position="56"/>
    </location>
</feature>